<dbReference type="RefSeq" id="XP_052949139.1">
    <property type="nucleotide sequence ID" value="XM_053086102.1"/>
</dbReference>
<dbReference type="GO" id="GO:0005739">
    <property type="term" value="C:mitochondrion"/>
    <property type="evidence" value="ECO:0007669"/>
    <property type="project" value="UniProtKB-SubCell"/>
</dbReference>
<dbReference type="PROSITE" id="PS00646">
    <property type="entry name" value="RIBOSOMAL_S13_1"/>
    <property type="match status" value="1"/>
</dbReference>
<dbReference type="InterPro" id="IPR001892">
    <property type="entry name" value="Ribosomal_uS13"/>
</dbReference>
<evidence type="ECO:0000256" key="5">
    <source>
        <dbReference type="ARBA" id="ARBA00023274"/>
    </source>
</evidence>
<evidence type="ECO:0000256" key="7">
    <source>
        <dbReference type="ARBA" id="ARBA00040757"/>
    </source>
</evidence>
<evidence type="ECO:0000256" key="1">
    <source>
        <dbReference type="ARBA" id="ARBA00004173"/>
    </source>
</evidence>
<name>A0AA38HDU3_9TREE</name>
<keyword evidence="11" id="KW-1185">Reference proteome</keyword>
<dbReference type="PROSITE" id="PS50159">
    <property type="entry name" value="RIBOSOMAL_S13_2"/>
    <property type="match status" value="1"/>
</dbReference>
<accession>A0AA38HDU3</accession>
<dbReference type="GO" id="GO:0006412">
    <property type="term" value="P:translation"/>
    <property type="evidence" value="ECO:0007669"/>
    <property type="project" value="InterPro"/>
</dbReference>
<feature type="region of interest" description="Disordered" evidence="9">
    <location>
        <begin position="54"/>
        <end position="88"/>
    </location>
</feature>
<evidence type="ECO:0000256" key="9">
    <source>
        <dbReference type="SAM" id="MobiDB-lite"/>
    </source>
</evidence>
<keyword evidence="5 8" id="KW-0687">Ribonucleoprotein</keyword>
<evidence type="ECO:0000313" key="10">
    <source>
        <dbReference type="EMBL" id="KAI9639362.1"/>
    </source>
</evidence>
<dbReference type="PIRSF" id="PIRSF002134">
    <property type="entry name" value="Ribosomal_S13"/>
    <property type="match status" value="1"/>
</dbReference>
<gene>
    <name evidence="10" type="ORF">MKK02DRAFT_19505</name>
</gene>
<reference evidence="10" key="1">
    <citation type="journal article" date="2022" name="G3 (Bethesda)">
        <title>High quality genome of the basidiomycete yeast Dioszegia hungarica PDD-24b-2 isolated from cloud water.</title>
        <authorList>
            <person name="Jarrige D."/>
            <person name="Haridas S."/>
            <person name="Bleykasten-Grosshans C."/>
            <person name="Joly M."/>
            <person name="Nadalig T."/>
            <person name="Sancelme M."/>
            <person name="Vuilleumier S."/>
            <person name="Grigoriev I.V."/>
            <person name="Amato P."/>
            <person name="Bringel F."/>
        </authorList>
    </citation>
    <scope>NUCLEOTIDE SEQUENCE</scope>
    <source>
        <strain evidence="10">PDD-24b-2</strain>
    </source>
</reference>
<evidence type="ECO:0000256" key="6">
    <source>
        <dbReference type="ARBA" id="ARBA00037226"/>
    </source>
</evidence>
<dbReference type="Gene3D" id="1.10.8.50">
    <property type="match status" value="1"/>
</dbReference>
<comment type="subcellular location">
    <subcellularLocation>
        <location evidence="1">Mitochondrion</location>
    </subcellularLocation>
</comment>
<keyword evidence="4" id="KW-0496">Mitochondrion</keyword>
<dbReference type="FunFam" id="4.10.910.10:FF:000004">
    <property type="entry name" value="Small subunit ribosomal protein S13"/>
    <property type="match status" value="1"/>
</dbReference>
<dbReference type="InterPro" id="IPR010979">
    <property type="entry name" value="Ribosomal_uS13-like_H2TH"/>
</dbReference>
<dbReference type="EMBL" id="JAKWFO010000001">
    <property type="protein sequence ID" value="KAI9639362.1"/>
    <property type="molecule type" value="Genomic_DNA"/>
</dbReference>
<dbReference type="InterPro" id="IPR027437">
    <property type="entry name" value="Rbsml_uS13_C"/>
</dbReference>
<dbReference type="Proteomes" id="UP001164286">
    <property type="component" value="Unassembled WGS sequence"/>
</dbReference>
<dbReference type="SUPFAM" id="SSF46946">
    <property type="entry name" value="S13-like H2TH domain"/>
    <property type="match status" value="1"/>
</dbReference>
<organism evidence="10 11">
    <name type="scientific">Dioszegia hungarica</name>
    <dbReference type="NCBI Taxonomy" id="4972"/>
    <lineage>
        <taxon>Eukaryota</taxon>
        <taxon>Fungi</taxon>
        <taxon>Dikarya</taxon>
        <taxon>Basidiomycota</taxon>
        <taxon>Agaricomycotina</taxon>
        <taxon>Tremellomycetes</taxon>
        <taxon>Tremellales</taxon>
        <taxon>Bulleribasidiaceae</taxon>
        <taxon>Dioszegia</taxon>
    </lineage>
</organism>
<dbReference type="AlphaFoldDB" id="A0AA38HDU3"/>
<evidence type="ECO:0000313" key="11">
    <source>
        <dbReference type="Proteomes" id="UP001164286"/>
    </source>
</evidence>
<comment type="function">
    <text evidence="6">Component of the mitochondrial ribosome (mitoribosome), a dedicated translation machinery responsible for the synthesis of mitochondrial genome-encoded proteins, including at least some of the essential transmembrane subunits of the mitochondrial respiratory chain. The mitoribosomes are attached to the mitochondrial inner membrane and translation products are cotranslationally integrated into the membrane.</text>
</comment>
<dbReference type="Pfam" id="PF00416">
    <property type="entry name" value="Ribosomal_S13"/>
    <property type="match status" value="1"/>
</dbReference>
<sequence length="151" mass="16604">MHLLGRHLPDHKPLRIALTAFYGISHPTSANLLARLSIPLATRVQDLTEPQITSLSSFLSSPSTSSRPADTPLSTPGAGPSSTRMADPLDGLLIETDLRRKVQGDIAHLRQVGTYRGRRHALGLPVRGQNTRNNAKTAKKMNRVERRHYST</sequence>
<dbReference type="GO" id="GO:0003735">
    <property type="term" value="F:structural constituent of ribosome"/>
    <property type="evidence" value="ECO:0007669"/>
    <property type="project" value="InterPro"/>
</dbReference>
<feature type="compositionally biased region" description="Low complexity" evidence="9">
    <location>
        <begin position="54"/>
        <end position="66"/>
    </location>
</feature>
<feature type="region of interest" description="Disordered" evidence="9">
    <location>
        <begin position="128"/>
        <end position="151"/>
    </location>
</feature>
<proteinExistence type="inferred from homology"/>
<comment type="caution">
    <text evidence="10">The sequence shown here is derived from an EMBL/GenBank/DDBJ whole genome shotgun (WGS) entry which is preliminary data.</text>
</comment>
<evidence type="ECO:0000256" key="8">
    <source>
        <dbReference type="RuleBase" id="RU003830"/>
    </source>
</evidence>
<dbReference type="GeneID" id="77725303"/>
<evidence type="ECO:0000256" key="2">
    <source>
        <dbReference type="ARBA" id="ARBA00008080"/>
    </source>
</evidence>
<comment type="similarity">
    <text evidence="2 8">Belongs to the universal ribosomal protein uS13 family.</text>
</comment>
<evidence type="ECO:0000256" key="4">
    <source>
        <dbReference type="ARBA" id="ARBA00023128"/>
    </source>
</evidence>
<evidence type="ECO:0000256" key="3">
    <source>
        <dbReference type="ARBA" id="ARBA00022980"/>
    </source>
</evidence>
<dbReference type="PANTHER" id="PTHR10871">
    <property type="entry name" value="30S RIBOSOMAL PROTEIN S13/40S RIBOSOMAL PROTEIN S18"/>
    <property type="match status" value="1"/>
</dbReference>
<dbReference type="Gene3D" id="4.10.910.10">
    <property type="entry name" value="30s ribosomal protein s13, domain 2"/>
    <property type="match status" value="1"/>
</dbReference>
<protein>
    <recommendedName>
        <fullName evidence="7">Small ribosomal subunit protein uS13m</fullName>
    </recommendedName>
</protein>
<dbReference type="GO" id="GO:0015935">
    <property type="term" value="C:small ribosomal subunit"/>
    <property type="evidence" value="ECO:0007669"/>
    <property type="project" value="TreeGrafter"/>
</dbReference>
<dbReference type="GO" id="GO:0003723">
    <property type="term" value="F:RNA binding"/>
    <property type="evidence" value="ECO:0007669"/>
    <property type="project" value="InterPro"/>
</dbReference>
<feature type="compositionally biased region" description="Basic and acidic residues" evidence="9">
    <location>
        <begin position="142"/>
        <end position="151"/>
    </location>
</feature>
<dbReference type="PANTHER" id="PTHR10871:SF1">
    <property type="entry name" value="SMALL RIBOSOMAL SUBUNIT PROTEIN US13M"/>
    <property type="match status" value="1"/>
</dbReference>
<dbReference type="InterPro" id="IPR018269">
    <property type="entry name" value="Ribosomal_uS13_CS"/>
</dbReference>
<keyword evidence="3 8" id="KW-0689">Ribosomal protein</keyword>